<sequence>MAEPKTTKNDASVEEFLAGVADTRRRTDAQAVCELMEDVTGQPPVMWGSAIVGFGQYRYVYASGKQGDWPAVGFSPRKQALVLYVAEGFDDDGDLLARLGPVTVSKACLYVKKLADVDTAALRELVASAFTQVHGKTINS</sequence>
<evidence type="ECO:0000313" key="2">
    <source>
        <dbReference type="EMBL" id="GIG01575.1"/>
    </source>
</evidence>
<reference evidence="2 3" key="1">
    <citation type="submission" date="2021-01" db="EMBL/GenBank/DDBJ databases">
        <title>Whole genome shotgun sequence of Catellatospora citrea NBRC 14495.</title>
        <authorList>
            <person name="Komaki H."/>
            <person name="Tamura T."/>
        </authorList>
    </citation>
    <scope>NUCLEOTIDE SEQUENCE [LARGE SCALE GENOMIC DNA]</scope>
    <source>
        <strain evidence="2 3">NBRC 14495</strain>
    </source>
</reference>
<feature type="domain" description="YdhG-like" evidence="1">
    <location>
        <begin position="25"/>
        <end position="129"/>
    </location>
</feature>
<dbReference type="InterPro" id="IPR014922">
    <property type="entry name" value="YdhG-like"/>
</dbReference>
<name>A0A8J3KUN6_9ACTN</name>
<dbReference type="EMBL" id="BONH01000041">
    <property type="protein sequence ID" value="GIG01575.1"/>
    <property type="molecule type" value="Genomic_DNA"/>
</dbReference>
<gene>
    <name evidence="2" type="ORF">Cci01nite_66680</name>
</gene>
<proteinExistence type="predicted"/>
<dbReference type="AlphaFoldDB" id="A0A8J3KUN6"/>
<dbReference type="Pfam" id="PF08818">
    <property type="entry name" value="DUF1801"/>
    <property type="match status" value="1"/>
</dbReference>
<keyword evidence="3" id="KW-1185">Reference proteome</keyword>
<evidence type="ECO:0000259" key="1">
    <source>
        <dbReference type="Pfam" id="PF08818"/>
    </source>
</evidence>
<dbReference type="Proteomes" id="UP000659904">
    <property type="component" value="Unassembled WGS sequence"/>
</dbReference>
<evidence type="ECO:0000313" key="3">
    <source>
        <dbReference type="Proteomes" id="UP000659904"/>
    </source>
</evidence>
<organism evidence="2 3">
    <name type="scientific">Catellatospora citrea</name>
    <dbReference type="NCBI Taxonomy" id="53366"/>
    <lineage>
        <taxon>Bacteria</taxon>
        <taxon>Bacillati</taxon>
        <taxon>Actinomycetota</taxon>
        <taxon>Actinomycetes</taxon>
        <taxon>Micromonosporales</taxon>
        <taxon>Micromonosporaceae</taxon>
        <taxon>Catellatospora</taxon>
    </lineage>
</organism>
<comment type="caution">
    <text evidence="2">The sequence shown here is derived from an EMBL/GenBank/DDBJ whole genome shotgun (WGS) entry which is preliminary data.</text>
</comment>
<protein>
    <recommendedName>
        <fullName evidence="1">YdhG-like domain-containing protein</fullName>
    </recommendedName>
</protein>
<dbReference type="RefSeq" id="WP_203832225.1">
    <property type="nucleotide sequence ID" value="NZ_BONH01000041.1"/>
</dbReference>
<accession>A0A8J3KUN6</accession>